<dbReference type="SUPFAM" id="SSF52402">
    <property type="entry name" value="Adenine nucleotide alpha hydrolases-like"/>
    <property type="match status" value="1"/>
</dbReference>
<dbReference type="PRINTS" id="PR01438">
    <property type="entry name" value="UNVRSLSTRESS"/>
</dbReference>
<dbReference type="Proteomes" id="UP000249341">
    <property type="component" value="Unassembled WGS sequence"/>
</dbReference>
<dbReference type="EMBL" id="QLMJ01000008">
    <property type="protein sequence ID" value="RAK36415.1"/>
    <property type="molecule type" value="Genomic_DNA"/>
</dbReference>
<comment type="caution">
    <text evidence="3">The sequence shown here is derived from an EMBL/GenBank/DDBJ whole genome shotgun (WGS) entry which is preliminary data.</text>
</comment>
<evidence type="ECO:0000313" key="3">
    <source>
        <dbReference type="EMBL" id="RAK36415.1"/>
    </source>
</evidence>
<dbReference type="CDD" id="cd23659">
    <property type="entry name" value="USP_At3g01520-like"/>
    <property type="match status" value="1"/>
</dbReference>
<gene>
    <name evidence="3" type="ORF">B0I29_1084</name>
</gene>
<dbReference type="Pfam" id="PF00582">
    <property type="entry name" value="Usp"/>
    <property type="match status" value="1"/>
</dbReference>
<comment type="similarity">
    <text evidence="1">Belongs to the universal stress protein A family.</text>
</comment>
<dbReference type="PANTHER" id="PTHR46553">
    <property type="entry name" value="ADENINE NUCLEOTIDE ALPHA HYDROLASES-LIKE SUPERFAMILY PROTEIN"/>
    <property type="match status" value="1"/>
</dbReference>
<accession>A0A327ZBT0</accession>
<protein>
    <submittedName>
        <fullName evidence="3">Nucleotide-binding universal stress UspA family protein</fullName>
    </submittedName>
</protein>
<dbReference type="InterPro" id="IPR006016">
    <property type="entry name" value="UspA"/>
</dbReference>
<name>A0A327ZBT0_9ACTN</name>
<dbReference type="InterPro" id="IPR006015">
    <property type="entry name" value="Universal_stress_UspA"/>
</dbReference>
<organism evidence="3 4">
    <name type="scientific">Actinoplanes lutulentus</name>
    <dbReference type="NCBI Taxonomy" id="1287878"/>
    <lineage>
        <taxon>Bacteria</taxon>
        <taxon>Bacillati</taxon>
        <taxon>Actinomycetota</taxon>
        <taxon>Actinomycetes</taxon>
        <taxon>Micromonosporales</taxon>
        <taxon>Micromonosporaceae</taxon>
        <taxon>Actinoplanes</taxon>
    </lineage>
</organism>
<proteinExistence type="inferred from homology"/>
<feature type="domain" description="UspA" evidence="2">
    <location>
        <begin position="23"/>
        <end position="161"/>
    </location>
</feature>
<dbReference type="Gene3D" id="3.40.50.620">
    <property type="entry name" value="HUPs"/>
    <property type="match status" value="1"/>
</dbReference>
<keyword evidence="4" id="KW-1185">Reference proteome</keyword>
<evidence type="ECO:0000313" key="4">
    <source>
        <dbReference type="Proteomes" id="UP000249341"/>
    </source>
</evidence>
<dbReference type="PANTHER" id="PTHR46553:SF3">
    <property type="entry name" value="ADENINE NUCLEOTIDE ALPHA HYDROLASES-LIKE SUPERFAMILY PROTEIN"/>
    <property type="match status" value="1"/>
</dbReference>
<reference evidence="3 4" key="1">
    <citation type="submission" date="2018-06" db="EMBL/GenBank/DDBJ databases">
        <title>Genomic Encyclopedia of Type Strains, Phase III (KMG-III): the genomes of soil and plant-associated and newly described type strains.</title>
        <authorList>
            <person name="Whitman W."/>
        </authorList>
    </citation>
    <scope>NUCLEOTIDE SEQUENCE [LARGE SCALE GENOMIC DNA]</scope>
    <source>
        <strain evidence="3 4">CGMCC 4.7090</strain>
    </source>
</reference>
<dbReference type="InterPro" id="IPR014729">
    <property type="entry name" value="Rossmann-like_a/b/a_fold"/>
</dbReference>
<sequence length="161" mass="16948">MAAGQDLDEAERGGEGTTVSDWRSIVVGVDGSPGSRKALNWAASEAAAHRTELIVINVWEHTLLPPAGSVSVSERFVPDESQRTTDELLQVIKDELGEQPPVLVQPMVKQGSPAKVLIEESAGAELLVVGQRGHGGFAGLVLGSVSQHVSAYAKCTVTVVR</sequence>
<dbReference type="AlphaFoldDB" id="A0A327ZBT0"/>
<evidence type="ECO:0000256" key="1">
    <source>
        <dbReference type="ARBA" id="ARBA00008791"/>
    </source>
</evidence>
<evidence type="ECO:0000259" key="2">
    <source>
        <dbReference type="Pfam" id="PF00582"/>
    </source>
</evidence>